<dbReference type="RefSeq" id="WP_194703248.1">
    <property type="nucleotide sequence ID" value="NZ_JADKNH010000012.1"/>
</dbReference>
<feature type="transmembrane region" description="Helical" evidence="2">
    <location>
        <begin position="6"/>
        <end position="28"/>
    </location>
</feature>
<keyword evidence="2" id="KW-0812">Transmembrane</keyword>
<gene>
    <name evidence="3" type="ORF">ISU02_18050</name>
</gene>
<sequence length="315" mass="37444">MATDFITLFLIFVSYAFIGWVTEVIYAYSKEHKWINRGFLYGPFCPIYGVGAVAIIGIVEFFNSHIMQNRDLSLIEMFLLVVFVTSGLEWLTGYFLEKMFHAKWWDYSDKKFNVMGYICLRFSIYWGVVGVFVIKVVNPLIMKALHYLEGPVYVEIGCLFMLYFAVDGYKTVRGMIDLRNLIIELERMSVQLKSDIERISLPIRQDIERVREEFEEKRLALSVELKEKMEDFEDFNEELKDKIEQEVKERLEFVEYNLKDAIEKRQAEAAKVKAELAEKIYDLRLYRAFPRMKSIRYPNLLRPVKDIQQRRKKNK</sequence>
<evidence type="ECO:0008006" key="5">
    <source>
        <dbReference type="Google" id="ProtNLM"/>
    </source>
</evidence>
<keyword evidence="4" id="KW-1185">Reference proteome</keyword>
<evidence type="ECO:0000313" key="3">
    <source>
        <dbReference type="EMBL" id="MBF4695006.1"/>
    </source>
</evidence>
<accession>A0ABR9ZX23</accession>
<dbReference type="InterPro" id="IPR010540">
    <property type="entry name" value="CmpB_TMEM229"/>
</dbReference>
<reference evidence="3 4" key="1">
    <citation type="submission" date="2020-11" db="EMBL/GenBank/DDBJ databases">
        <title>Fusibacter basophilias sp. nov.</title>
        <authorList>
            <person name="Qiu D."/>
        </authorList>
    </citation>
    <scope>NUCLEOTIDE SEQUENCE [LARGE SCALE GENOMIC DNA]</scope>
    <source>
        <strain evidence="3 4">Q10-2</strain>
    </source>
</reference>
<feature type="coiled-coil region" evidence="1">
    <location>
        <begin position="211"/>
        <end position="264"/>
    </location>
</feature>
<keyword evidence="1" id="KW-0175">Coiled coil</keyword>
<protein>
    <recommendedName>
        <fullName evidence="5">ABC transporter permease</fullName>
    </recommendedName>
</protein>
<dbReference type="EMBL" id="JADKNH010000012">
    <property type="protein sequence ID" value="MBF4695006.1"/>
    <property type="molecule type" value="Genomic_DNA"/>
</dbReference>
<feature type="transmembrane region" description="Helical" evidence="2">
    <location>
        <begin position="74"/>
        <end position="96"/>
    </location>
</feature>
<feature type="transmembrane region" description="Helical" evidence="2">
    <location>
        <begin position="150"/>
        <end position="169"/>
    </location>
</feature>
<evidence type="ECO:0000313" key="4">
    <source>
        <dbReference type="Proteomes" id="UP000614200"/>
    </source>
</evidence>
<organism evidence="3 4">
    <name type="scientific">Fusibacter ferrireducens</name>
    <dbReference type="NCBI Taxonomy" id="2785058"/>
    <lineage>
        <taxon>Bacteria</taxon>
        <taxon>Bacillati</taxon>
        <taxon>Bacillota</taxon>
        <taxon>Clostridia</taxon>
        <taxon>Eubacteriales</taxon>
        <taxon>Eubacteriales Family XII. Incertae Sedis</taxon>
        <taxon>Fusibacter</taxon>
    </lineage>
</organism>
<feature type="transmembrane region" description="Helical" evidence="2">
    <location>
        <begin position="40"/>
        <end position="62"/>
    </location>
</feature>
<dbReference type="Pfam" id="PF06541">
    <property type="entry name" value="ABC_trans_CmpB"/>
    <property type="match status" value="1"/>
</dbReference>
<feature type="transmembrane region" description="Helical" evidence="2">
    <location>
        <begin position="117"/>
        <end position="138"/>
    </location>
</feature>
<proteinExistence type="predicted"/>
<comment type="caution">
    <text evidence="3">The sequence shown here is derived from an EMBL/GenBank/DDBJ whole genome shotgun (WGS) entry which is preliminary data.</text>
</comment>
<keyword evidence="2" id="KW-1133">Transmembrane helix</keyword>
<keyword evidence="2" id="KW-0472">Membrane</keyword>
<evidence type="ECO:0000256" key="2">
    <source>
        <dbReference type="SAM" id="Phobius"/>
    </source>
</evidence>
<evidence type="ECO:0000256" key="1">
    <source>
        <dbReference type="SAM" id="Coils"/>
    </source>
</evidence>
<dbReference type="Proteomes" id="UP000614200">
    <property type="component" value="Unassembled WGS sequence"/>
</dbReference>
<name>A0ABR9ZX23_9FIRM</name>